<dbReference type="VEuPathDB" id="FungiDB:A1O7_01819"/>
<dbReference type="Gene3D" id="3.40.50.720">
    <property type="entry name" value="NAD(P)-binding Rossmann-like Domain"/>
    <property type="match status" value="1"/>
</dbReference>
<keyword evidence="4" id="KW-1185">Reference proteome</keyword>
<dbReference type="PANTHER" id="PTHR44229:SF4">
    <property type="entry name" value="15-HYDROXYPROSTAGLANDIN DEHYDROGENASE [NAD(+)]"/>
    <property type="match status" value="1"/>
</dbReference>
<dbReference type="InterPro" id="IPR002347">
    <property type="entry name" value="SDR_fam"/>
</dbReference>
<dbReference type="PANTHER" id="PTHR44229">
    <property type="entry name" value="15-HYDROXYPROSTAGLANDIN DEHYDROGENASE [NAD(+)]"/>
    <property type="match status" value="1"/>
</dbReference>
<comment type="caution">
    <text evidence="3">The sequence shown here is derived from an EMBL/GenBank/DDBJ whole genome shotgun (WGS) entry which is preliminary data.</text>
</comment>
<dbReference type="InterPro" id="IPR036291">
    <property type="entry name" value="NAD(P)-bd_dom_sf"/>
</dbReference>
<dbReference type="GO" id="GO:0016616">
    <property type="term" value="F:oxidoreductase activity, acting on the CH-OH group of donors, NAD or NADP as acceptor"/>
    <property type="evidence" value="ECO:0007669"/>
    <property type="project" value="TreeGrafter"/>
</dbReference>
<dbReference type="SUPFAM" id="SSF51735">
    <property type="entry name" value="NAD(P)-binding Rossmann-fold domains"/>
    <property type="match status" value="1"/>
</dbReference>
<evidence type="ECO:0000313" key="3">
    <source>
        <dbReference type="EMBL" id="EXJ65478.1"/>
    </source>
</evidence>
<proteinExistence type="inferred from homology"/>
<comment type="similarity">
    <text evidence="1">Belongs to the short-chain dehydrogenases/reductases (SDR) family.</text>
</comment>
<dbReference type="EMBL" id="AMGW01000001">
    <property type="protein sequence ID" value="EXJ65478.1"/>
    <property type="molecule type" value="Genomic_DNA"/>
</dbReference>
<dbReference type="STRING" id="1182544.W9WC11"/>
<name>W9WC11_9EURO</name>
<gene>
    <name evidence="3" type="ORF">A1O7_01819</name>
</gene>
<evidence type="ECO:0000256" key="1">
    <source>
        <dbReference type="ARBA" id="ARBA00006484"/>
    </source>
</evidence>
<dbReference type="Pfam" id="PF00106">
    <property type="entry name" value="adh_short"/>
    <property type="match status" value="1"/>
</dbReference>
<dbReference type="RefSeq" id="XP_007754045.1">
    <property type="nucleotide sequence ID" value="XM_007755855.1"/>
</dbReference>
<protein>
    <recommendedName>
        <fullName evidence="5">3-hydroxybutyrate dehydrogenase</fullName>
    </recommendedName>
</protein>
<dbReference type="AlphaFoldDB" id="W9WC11"/>
<sequence length="294" mass="32031">MDELAGKIAFVTGGGSGIGLAFIKRLSQAGCNTFVADLRLHPDAKAWIESLGEHHSTRFRHSPVDVTDWEQLEAAFKQCREVFGVPDIVVPGAGVYEPNSNSFWEDCDHDSHYKVLDINLIHPIKSTRIAIRHLVEAGKKDAVILHISSVAGQRASVVTPLYTLSKHGINSFVRSLADLQHIAGIRVVAVAPGNVGTPLWTEHQNAMKFLDMSTDFLLPPDDVARAMLALVTDKKYVAGTVLEVCDTDNWREVGLLNDPGPRGSASVTSRKHEGIISIMPFLTQASEPAKLPQS</sequence>
<reference evidence="3 4" key="1">
    <citation type="submission" date="2013-03" db="EMBL/GenBank/DDBJ databases">
        <title>The Genome Sequence of Cladophialophora yegresii CBS 114405.</title>
        <authorList>
            <consortium name="The Broad Institute Genomics Platform"/>
            <person name="Cuomo C."/>
            <person name="de Hoog S."/>
            <person name="Gorbushina A."/>
            <person name="Walker B."/>
            <person name="Young S.K."/>
            <person name="Zeng Q."/>
            <person name="Gargeya S."/>
            <person name="Fitzgerald M."/>
            <person name="Haas B."/>
            <person name="Abouelleil A."/>
            <person name="Allen A.W."/>
            <person name="Alvarado L."/>
            <person name="Arachchi H.M."/>
            <person name="Berlin A.M."/>
            <person name="Chapman S.B."/>
            <person name="Gainer-Dewar J."/>
            <person name="Goldberg J."/>
            <person name="Griggs A."/>
            <person name="Gujja S."/>
            <person name="Hansen M."/>
            <person name="Howarth C."/>
            <person name="Imamovic A."/>
            <person name="Ireland A."/>
            <person name="Larimer J."/>
            <person name="McCowan C."/>
            <person name="Murphy C."/>
            <person name="Pearson M."/>
            <person name="Poon T.W."/>
            <person name="Priest M."/>
            <person name="Roberts A."/>
            <person name="Saif S."/>
            <person name="Shea T."/>
            <person name="Sisk P."/>
            <person name="Sykes S."/>
            <person name="Wortman J."/>
            <person name="Nusbaum C."/>
            <person name="Birren B."/>
        </authorList>
    </citation>
    <scope>NUCLEOTIDE SEQUENCE [LARGE SCALE GENOMIC DNA]</scope>
    <source>
        <strain evidence="3 4">CBS 114405</strain>
    </source>
</reference>
<accession>W9WC11</accession>
<evidence type="ECO:0000256" key="2">
    <source>
        <dbReference type="ARBA" id="ARBA00023002"/>
    </source>
</evidence>
<organism evidence="3 4">
    <name type="scientific">Cladophialophora yegresii CBS 114405</name>
    <dbReference type="NCBI Taxonomy" id="1182544"/>
    <lineage>
        <taxon>Eukaryota</taxon>
        <taxon>Fungi</taxon>
        <taxon>Dikarya</taxon>
        <taxon>Ascomycota</taxon>
        <taxon>Pezizomycotina</taxon>
        <taxon>Eurotiomycetes</taxon>
        <taxon>Chaetothyriomycetidae</taxon>
        <taxon>Chaetothyriales</taxon>
        <taxon>Herpotrichiellaceae</taxon>
        <taxon>Cladophialophora</taxon>
    </lineage>
</organism>
<evidence type="ECO:0008006" key="5">
    <source>
        <dbReference type="Google" id="ProtNLM"/>
    </source>
</evidence>
<evidence type="ECO:0000313" key="4">
    <source>
        <dbReference type="Proteomes" id="UP000019473"/>
    </source>
</evidence>
<dbReference type="OrthoDB" id="5296at2759"/>
<dbReference type="GeneID" id="19176430"/>
<dbReference type="eggNOG" id="KOG4169">
    <property type="taxonomic scope" value="Eukaryota"/>
</dbReference>
<dbReference type="PRINTS" id="PR00081">
    <property type="entry name" value="GDHRDH"/>
</dbReference>
<keyword evidence="2" id="KW-0560">Oxidoreductase</keyword>
<dbReference type="GO" id="GO:0005737">
    <property type="term" value="C:cytoplasm"/>
    <property type="evidence" value="ECO:0007669"/>
    <property type="project" value="TreeGrafter"/>
</dbReference>
<dbReference type="HOGENOM" id="CLU_010194_13_2_1"/>
<dbReference type="Proteomes" id="UP000019473">
    <property type="component" value="Unassembled WGS sequence"/>
</dbReference>